<dbReference type="RefSeq" id="WP_109939073.1">
    <property type="nucleotide sequence ID" value="NZ_CP176366.1"/>
</dbReference>
<evidence type="ECO:0000313" key="3">
    <source>
        <dbReference type="Proteomes" id="UP000245934"/>
    </source>
</evidence>
<evidence type="ECO:0008006" key="4">
    <source>
        <dbReference type="Google" id="ProtNLM"/>
    </source>
</evidence>
<feature type="transmembrane region" description="Helical" evidence="1">
    <location>
        <begin position="167"/>
        <end position="186"/>
    </location>
</feature>
<dbReference type="EMBL" id="QGMZ01000001">
    <property type="protein sequence ID" value="PWR76254.1"/>
    <property type="molecule type" value="Genomic_DNA"/>
</dbReference>
<sequence>MEQDFSCCSSPVLARPPFIIYLSLFFLLVCIQTLGARYFVFSYPVVPGVSAFYLIVAIMIVCALWFGVIGICAAYFGCVIGAGMLSGLPFSVSLYWSFADLWQVLIPYLAFRHFHVHTALISRRDIGIFIISCVIINNLIGAVWGAYTLEIGGIISHAQVAGTIFRWFVTNSVVCGILVPVLLVFVTPWMKTHELYLGVE</sequence>
<dbReference type="GeneID" id="97610415"/>
<keyword evidence="1" id="KW-0472">Membrane</keyword>
<keyword evidence="1" id="KW-1133">Transmembrane helix</keyword>
<gene>
    <name evidence="2" type="ORF">DLD82_00120</name>
</gene>
<evidence type="ECO:0000313" key="2">
    <source>
        <dbReference type="EMBL" id="PWR76254.1"/>
    </source>
</evidence>
<keyword evidence="3" id="KW-1185">Reference proteome</keyword>
<evidence type="ECO:0000256" key="1">
    <source>
        <dbReference type="SAM" id="Phobius"/>
    </source>
</evidence>
<feature type="transmembrane region" description="Helical" evidence="1">
    <location>
        <begin position="52"/>
        <end position="82"/>
    </location>
</feature>
<keyword evidence="1" id="KW-0812">Transmembrane</keyword>
<reference evidence="2 3" key="1">
    <citation type="submission" date="2018-05" db="EMBL/GenBank/DDBJ databases">
        <title>Draft genome of Methanospirillum stamsii Pt1.</title>
        <authorList>
            <person name="Dueholm M.S."/>
            <person name="Nielsen P.H."/>
            <person name="Bakmann L.F."/>
            <person name="Otzen D.E."/>
        </authorList>
    </citation>
    <scope>NUCLEOTIDE SEQUENCE [LARGE SCALE GENOMIC DNA]</scope>
    <source>
        <strain evidence="2 3">Pt1</strain>
    </source>
</reference>
<dbReference type="Proteomes" id="UP000245934">
    <property type="component" value="Unassembled WGS sequence"/>
</dbReference>
<dbReference type="OrthoDB" id="110869at2157"/>
<accession>A0A2V2N8L7</accession>
<name>A0A2V2N8L7_9EURY</name>
<feature type="transmembrane region" description="Helical" evidence="1">
    <location>
        <begin position="126"/>
        <end position="147"/>
    </location>
</feature>
<dbReference type="AlphaFoldDB" id="A0A2V2N8L7"/>
<feature type="transmembrane region" description="Helical" evidence="1">
    <location>
        <begin position="18"/>
        <end position="40"/>
    </location>
</feature>
<protein>
    <recommendedName>
        <fullName evidence="4">MASE1 domain-containing protein</fullName>
    </recommendedName>
</protein>
<comment type="caution">
    <text evidence="2">The sequence shown here is derived from an EMBL/GenBank/DDBJ whole genome shotgun (WGS) entry which is preliminary data.</text>
</comment>
<organism evidence="2 3">
    <name type="scientific">Methanospirillum stamsii</name>
    <dbReference type="NCBI Taxonomy" id="1277351"/>
    <lineage>
        <taxon>Archaea</taxon>
        <taxon>Methanobacteriati</taxon>
        <taxon>Methanobacteriota</taxon>
        <taxon>Stenosarchaea group</taxon>
        <taxon>Methanomicrobia</taxon>
        <taxon>Methanomicrobiales</taxon>
        <taxon>Methanospirillaceae</taxon>
        <taxon>Methanospirillum</taxon>
    </lineage>
</organism>
<proteinExistence type="predicted"/>